<reference evidence="1 2" key="1">
    <citation type="submission" date="2018-08" db="EMBL/GenBank/DDBJ databases">
        <title>Recombination of ecologically and evolutionarily significant loci maintains genetic cohesion in the Pseudomonas syringae species complex.</title>
        <authorList>
            <person name="Dillon M."/>
            <person name="Thakur S."/>
            <person name="Almeida R.N.D."/>
            <person name="Weir B.S."/>
            <person name="Guttman D.S."/>
        </authorList>
    </citation>
    <scope>NUCLEOTIDE SEQUENCE [LARGE SCALE GENOMIC DNA]</scope>
    <source>
        <strain evidence="1 2">ICMP 4092</strain>
    </source>
</reference>
<sequence>MKTQLKVDWHPSGNRTLKERGEGARMWNDCVTPTGLFVNSDPIEFYTQVQKYVDQLLDKNIAVTFTDCSTKPAMSMGIEIKTDRVVVSLDNLDFEKLAGHPEPLVVDFISQLLQSKFPKIYSEEVSWLAFREQIQIAHARKVYENASQSEIALRWGMLARDNGLVVRFDRTYGLKIQE</sequence>
<name>A0A3M3Z1N2_9PSED</name>
<comment type="caution">
    <text evidence="1">The sequence shown here is derived from an EMBL/GenBank/DDBJ whole genome shotgun (WGS) entry which is preliminary data.</text>
</comment>
<evidence type="ECO:0000313" key="1">
    <source>
        <dbReference type="EMBL" id="RMO87703.1"/>
    </source>
</evidence>
<gene>
    <name evidence="1" type="ORF">ALQ32_01493</name>
</gene>
<dbReference type="EMBL" id="RBQC01000085">
    <property type="protein sequence ID" value="RMO87703.1"/>
    <property type="molecule type" value="Genomic_DNA"/>
</dbReference>
<organism evidence="1 2">
    <name type="scientific">Pseudomonas syringae pv. tagetis</name>
    <dbReference type="NCBI Taxonomy" id="129140"/>
    <lineage>
        <taxon>Bacteria</taxon>
        <taxon>Pseudomonadati</taxon>
        <taxon>Pseudomonadota</taxon>
        <taxon>Gammaproteobacteria</taxon>
        <taxon>Pseudomonadales</taxon>
        <taxon>Pseudomonadaceae</taxon>
        <taxon>Pseudomonas</taxon>
    </lineage>
</organism>
<dbReference type="AlphaFoldDB" id="A0A3M3Z1N2"/>
<accession>A0A3M3Z1N2</accession>
<evidence type="ECO:0000313" key="2">
    <source>
        <dbReference type="Proteomes" id="UP000268056"/>
    </source>
</evidence>
<protein>
    <submittedName>
        <fullName evidence="1">Uncharacterized protein</fullName>
    </submittedName>
</protein>
<dbReference type="Proteomes" id="UP000268056">
    <property type="component" value="Unassembled WGS sequence"/>
</dbReference>
<proteinExistence type="predicted"/>